<dbReference type="GO" id="GO:0051301">
    <property type="term" value="P:cell division"/>
    <property type="evidence" value="ECO:0007669"/>
    <property type="project" value="UniProtKB-KW"/>
</dbReference>
<feature type="region of interest" description="Disordered" evidence="5">
    <location>
        <begin position="238"/>
        <end position="263"/>
    </location>
</feature>
<evidence type="ECO:0000313" key="7">
    <source>
        <dbReference type="EMBL" id="KAK9806901.1"/>
    </source>
</evidence>
<dbReference type="SMART" id="SM00385">
    <property type="entry name" value="CYCLIN"/>
    <property type="match status" value="1"/>
</dbReference>
<accession>A0AAW1PBU0</accession>
<dbReference type="InterPro" id="IPR039361">
    <property type="entry name" value="Cyclin"/>
</dbReference>
<comment type="caution">
    <text evidence="7">The sequence shown here is derived from an EMBL/GenBank/DDBJ whole genome shotgun (WGS) entry which is preliminary data.</text>
</comment>
<dbReference type="AlphaFoldDB" id="A0AAW1PBU0"/>
<gene>
    <name evidence="7" type="ORF">WJX72_006844</name>
</gene>
<name>A0AAW1PBU0_9CHLO</name>
<dbReference type="Proteomes" id="UP001489004">
    <property type="component" value="Unassembled WGS sequence"/>
</dbReference>
<dbReference type="EMBL" id="JALJOR010000013">
    <property type="protein sequence ID" value="KAK9806901.1"/>
    <property type="molecule type" value="Genomic_DNA"/>
</dbReference>
<comment type="similarity">
    <text evidence="4">Belongs to the cyclin family.</text>
</comment>
<keyword evidence="2 4" id="KW-0195">Cyclin</keyword>
<evidence type="ECO:0000256" key="5">
    <source>
        <dbReference type="SAM" id="MobiDB-lite"/>
    </source>
</evidence>
<dbReference type="Pfam" id="PF00134">
    <property type="entry name" value="Cyclin_N"/>
    <property type="match status" value="1"/>
</dbReference>
<evidence type="ECO:0000313" key="8">
    <source>
        <dbReference type="Proteomes" id="UP001489004"/>
    </source>
</evidence>
<organism evidence="7 8">
    <name type="scientific">[Myrmecia] bisecta</name>
    <dbReference type="NCBI Taxonomy" id="41462"/>
    <lineage>
        <taxon>Eukaryota</taxon>
        <taxon>Viridiplantae</taxon>
        <taxon>Chlorophyta</taxon>
        <taxon>core chlorophytes</taxon>
        <taxon>Trebouxiophyceae</taxon>
        <taxon>Trebouxiales</taxon>
        <taxon>Trebouxiaceae</taxon>
        <taxon>Myrmecia</taxon>
    </lineage>
</organism>
<evidence type="ECO:0000256" key="3">
    <source>
        <dbReference type="ARBA" id="ARBA00023306"/>
    </source>
</evidence>
<dbReference type="Pfam" id="PF02984">
    <property type="entry name" value="Cyclin_C"/>
    <property type="match status" value="1"/>
</dbReference>
<proteinExistence type="inferred from homology"/>
<evidence type="ECO:0000256" key="4">
    <source>
        <dbReference type="RuleBase" id="RU000383"/>
    </source>
</evidence>
<dbReference type="InterPro" id="IPR036915">
    <property type="entry name" value="Cyclin-like_sf"/>
</dbReference>
<dbReference type="PANTHER" id="PTHR10177">
    <property type="entry name" value="CYCLINS"/>
    <property type="match status" value="1"/>
</dbReference>
<dbReference type="SUPFAM" id="SSF47954">
    <property type="entry name" value="Cyclin-like"/>
    <property type="match status" value="1"/>
</dbReference>
<reference evidence="7 8" key="1">
    <citation type="journal article" date="2024" name="Nat. Commun.">
        <title>Phylogenomics reveals the evolutionary origins of lichenization in chlorophyte algae.</title>
        <authorList>
            <person name="Puginier C."/>
            <person name="Libourel C."/>
            <person name="Otte J."/>
            <person name="Skaloud P."/>
            <person name="Haon M."/>
            <person name="Grisel S."/>
            <person name="Petersen M."/>
            <person name="Berrin J.G."/>
            <person name="Delaux P.M."/>
            <person name="Dal Grande F."/>
            <person name="Keller J."/>
        </authorList>
    </citation>
    <scope>NUCLEOTIDE SEQUENCE [LARGE SCALE GENOMIC DNA]</scope>
    <source>
        <strain evidence="7 8">SAG 2043</strain>
    </source>
</reference>
<evidence type="ECO:0000259" key="6">
    <source>
        <dbReference type="SMART" id="SM00385"/>
    </source>
</evidence>
<dbReference type="Gene3D" id="1.10.472.10">
    <property type="entry name" value="Cyclin-like"/>
    <property type="match status" value="2"/>
</dbReference>
<dbReference type="InterPro" id="IPR006671">
    <property type="entry name" value="Cyclin_N"/>
</dbReference>
<keyword evidence="8" id="KW-1185">Reference proteome</keyword>
<dbReference type="InterPro" id="IPR004367">
    <property type="entry name" value="Cyclin_C-dom"/>
</dbReference>
<evidence type="ECO:0000256" key="2">
    <source>
        <dbReference type="ARBA" id="ARBA00023127"/>
    </source>
</evidence>
<feature type="domain" description="Cyclin-like" evidence="6">
    <location>
        <begin position="31"/>
        <end position="121"/>
    </location>
</feature>
<dbReference type="InterPro" id="IPR013763">
    <property type="entry name" value="Cyclin-like_dom"/>
</dbReference>
<keyword evidence="3" id="KW-0131">Cell cycle</keyword>
<sequence length="263" mass="28782">MFATEVRNQAKPCYLEDHPYVTAAHRQVLVEWQQLACMYHRFGMATCGLAVNLLDRFLAAHTIPKEESWAVQLAATACLSIAAKMEEVNLPSSLAQLQAGAPWAEAFAPVHVKAMEFHVLEQLGWRTSVLTPLHFLDRLMAALGLHAVRGGHTHAMRIYAENLITKTFLGEQYLCFRPSTQAAAAILISMQRYCQASLVTAARAFLSQHLVQVDACLAVMHADPRMAACHHPLAPVTPSRPVPGAKPGAGQDSITPKSVLSWA</sequence>
<protein>
    <recommendedName>
        <fullName evidence="6">Cyclin-like domain-containing protein</fullName>
    </recommendedName>
</protein>
<keyword evidence="1" id="KW-0132">Cell division</keyword>
<feature type="compositionally biased region" description="Polar residues" evidence="5">
    <location>
        <begin position="252"/>
        <end position="263"/>
    </location>
</feature>
<evidence type="ECO:0000256" key="1">
    <source>
        <dbReference type="ARBA" id="ARBA00022618"/>
    </source>
</evidence>